<reference evidence="17" key="1">
    <citation type="journal article" date="2002" name="Dev. Comp. Immunol.">
        <title>An azurocidin-like protein is induced in Trichoplusia ni larval gut cells after bacterial challenge.</title>
        <authorList>
            <person name="Kang D."/>
            <person name="Lundstrom A."/>
            <person name="Liu G."/>
            <person name="Steiner H."/>
        </authorList>
    </citation>
    <scope>NUCLEOTIDE SEQUENCE</scope>
</reference>
<evidence type="ECO:0000259" key="16">
    <source>
        <dbReference type="PROSITE" id="PS50240"/>
    </source>
</evidence>
<keyword evidence="9" id="KW-1015">Disulfide bond</keyword>
<evidence type="ECO:0000256" key="15">
    <source>
        <dbReference type="SAM" id="SignalP"/>
    </source>
</evidence>
<evidence type="ECO:0000256" key="1">
    <source>
        <dbReference type="ARBA" id="ARBA00004239"/>
    </source>
</evidence>
<protein>
    <recommendedName>
        <fullName evidence="12">trypsin</fullName>
        <ecNumber evidence="12">3.4.21.4</ecNumber>
    </recommendedName>
</protein>
<organism evidence="17">
    <name type="scientific">Trichoplusia ni</name>
    <name type="common">Cabbage looper</name>
    <dbReference type="NCBI Taxonomy" id="7111"/>
    <lineage>
        <taxon>Eukaryota</taxon>
        <taxon>Metazoa</taxon>
        <taxon>Ecdysozoa</taxon>
        <taxon>Arthropoda</taxon>
        <taxon>Hexapoda</taxon>
        <taxon>Insecta</taxon>
        <taxon>Pterygota</taxon>
        <taxon>Neoptera</taxon>
        <taxon>Endopterygota</taxon>
        <taxon>Lepidoptera</taxon>
        <taxon>Glossata</taxon>
        <taxon>Ditrysia</taxon>
        <taxon>Noctuoidea</taxon>
        <taxon>Noctuidae</taxon>
        <taxon>Plusiinae</taxon>
        <taxon>Trichoplusia</taxon>
    </lineage>
</organism>
<evidence type="ECO:0000256" key="12">
    <source>
        <dbReference type="ARBA" id="ARBA00038868"/>
    </source>
</evidence>
<dbReference type="AlphaFoldDB" id="Q8MVZ0"/>
<evidence type="ECO:0000256" key="4">
    <source>
        <dbReference type="ARBA" id="ARBA00022670"/>
    </source>
</evidence>
<keyword evidence="8" id="KW-0865">Zymogen</keyword>
<evidence type="ECO:0000256" key="9">
    <source>
        <dbReference type="ARBA" id="ARBA00023157"/>
    </source>
</evidence>
<dbReference type="SUPFAM" id="SSF50494">
    <property type="entry name" value="Trypsin-like serine proteases"/>
    <property type="match status" value="1"/>
</dbReference>
<dbReference type="InterPro" id="IPR009003">
    <property type="entry name" value="Peptidase_S1_PA"/>
</dbReference>
<dbReference type="PRINTS" id="PR00722">
    <property type="entry name" value="CHYMOTRYPSIN"/>
</dbReference>
<comment type="similarity">
    <text evidence="2">Belongs to the peptidase S1 family.</text>
</comment>
<dbReference type="PANTHER" id="PTHR24276:SF97">
    <property type="entry name" value="GH13245P2-RELATED"/>
    <property type="match status" value="1"/>
</dbReference>
<dbReference type="Pfam" id="PF00089">
    <property type="entry name" value="Trypsin"/>
    <property type="match status" value="1"/>
</dbReference>
<feature type="signal peptide" evidence="15">
    <location>
        <begin position="1"/>
        <end position="17"/>
    </location>
</feature>
<dbReference type="PROSITE" id="PS50240">
    <property type="entry name" value="TRYPSIN_DOM"/>
    <property type="match status" value="1"/>
</dbReference>
<evidence type="ECO:0000256" key="3">
    <source>
        <dbReference type="ARBA" id="ARBA00022656"/>
    </source>
</evidence>
<comment type="subcellular location">
    <subcellularLocation>
        <location evidence="1">Secreted</location>
        <location evidence="1">Extracellular space</location>
    </subcellularLocation>
</comment>
<keyword evidence="7" id="KW-0720">Serine protease</keyword>
<evidence type="ECO:0000256" key="7">
    <source>
        <dbReference type="ARBA" id="ARBA00022825"/>
    </source>
</evidence>
<keyword evidence="10" id="KW-1199">Hemostasis impairing toxin</keyword>
<dbReference type="EC" id="3.4.21.4" evidence="12"/>
<keyword evidence="15" id="KW-0732">Signal</keyword>
<comment type="function">
    <text evidence="13">Fibrinolytic activity; shows preferential cleavage of Arg-Gly bonds in all three fibrinogen chains. Contact with the caterpillars causes severe bleeding, due the anticoagulant effect of the protein.</text>
</comment>
<keyword evidence="14" id="KW-1205">Fibrinolytic toxin</keyword>
<evidence type="ECO:0000256" key="8">
    <source>
        <dbReference type="ARBA" id="ARBA00023145"/>
    </source>
</evidence>
<name>Q8MVZ0_TRINI</name>
<dbReference type="InterPro" id="IPR001314">
    <property type="entry name" value="Peptidase_S1A"/>
</dbReference>
<evidence type="ECO:0000256" key="6">
    <source>
        <dbReference type="ARBA" id="ARBA00022801"/>
    </source>
</evidence>
<evidence type="ECO:0000256" key="2">
    <source>
        <dbReference type="ARBA" id="ARBA00007664"/>
    </source>
</evidence>
<dbReference type="Gene3D" id="2.40.10.10">
    <property type="entry name" value="Trypsin-like serine proteases"/>
    <property type="match status" value="1"/>
</dbReference>
<keyword evidence="6" id="KW-0378">Hydrolase</keyword>
<dbReference type="CDD" id="cd00190">
    <property type="entry name" value="Tryp_SPc"/>
    <property type="match status" value="1"/>
</dbReference>
<comment type="catalytic activity">
    <reaction evidence="11">
        <text>Preferential cleavage: Arg-|-Xaa, Lys-|-Xaa.</text>
        <dbReference type="EC" id="3.4.21.4"/>
    </reaction>
</comment>
<evidence type="ECO:0000256" key="5">
    <source>
        <dbReference type="ARBA" id="ARBA00022757"/>
    </source>
</evidence>
<sequence>MEKIVCLLLIALYGCSAAPAELEIRETPTLDNVTTVAIHLVANDGQFPFMVSIQQRFEPGQLGHTCGGTLISLQHVLTAASCLYQTTSGSPVLINPQFYRVFGGHRSLGNNMNDPDRVRMIENFTIHPDFVGNNQHLNDIAIITLDSPFVAGQYLQPLPLPEQDEQPSEQEGDCTICGWGKKTADTSLMQNSLTYAPKTVLNQTECIAEYYTKFNIPTAMDENMVCAASTRSLTYGCPGDEGGPLVCNKRLAGVLFTSVRCGISTDPLLYTRVSPYANWAKGVVGEPLSTSSSATFQPGVALVFMLAVKQFVATFSF</sequence>
<proteinExistence type="evidence at transcript level"/>
<evidence type="ECO:0000256" key="10">
    <source>
        <dbReference type="ARBA" id="ARBA00023240"/>
    </source>
</evidence>
<dbReference type="SMART" id="SM00020">
    <property type="entry name" value="Tryp_SPc"/>
    <property type="match status" value="1"/>
</dbReference>
<evidence type="ECO:0000313" key="17">
    <source>
        <dbReference type="EMBL" id="AAM46727.1"/>
    </source>
</evidence>
<evidence type="ECO:0000256" key="11">
    <source>
        <dbReference type="ARBA" id="ARBA00036320"/>
    </source>
</evidence>
<feature type="domain" description="Peptidase S1" evidence="16">
    <location>
        <begin position="35"/>
        <end position="285"/>
    </location>
</feature>
<feature type="chain" id="PRO_5004311616" description="trypsin" evidence="15">
    <location>
        <begin position="18"/>
        <end position="317"/>
    </location>
</feature>
<dbReference type="GO" id="GO:0005576">
    <property type="term" value="C:extracellular region"/>
    <property type="evidence" value="ECO:0007669"/>
    <property type="project" value="UniProtKB-SubCell"/>
</dbReference>
<dbReference type="InterPro" id="IPR050430">
    <property type="entry name" value="Peptidase_S1"/>
</dbReference>
<dbReference type="PANTHER" id="PTHR24276">
    <property type="entry name" value="POLYSERASE-RELATED"/>
    <property type="match status" value="1"/>
</dbReference>
<evidence type="ECO:0000256" key="14">
    <source>
        <dbReference type="ARBA" id="ARBA00084094"/>
    </source>
</evidence>
<dbReference type="FunFam" id="2.40.10.10:FF:000068">
    <property type="entry name" value="transmembrane protease serine 2"/>
    <property type="match status" value="1"/>
</dbReference>
<accession>Q8MVZ0</accession>
<dbReference type="InterPro" id="IPR043504">
    <property type="entry name" value="Peptidase_S1_PA_chymotrypsin"/>
</dbReference>
<keyword evidence="4" id="KW-0645">Protease</keyword>
<dbReference type="EMBL" id="AF453436">
    <property type="protein sequence ID" value="AAM46727.1"/>
    <property type="molecule type" value="mRNA"/>
</dbReference>
<keyword evidence="5" id="KW-0222">Digestion</keyword>
<keyword evidence="3" id="KW-0800">Toxin</keyword>
<dbReference type="GO" id="GO:0006508">
    <property type="term" value="P:proteolysis"/>
    <property type="evidence" value="ECO:0007669"/>
    <property type="project" value="UniProtKB-KW"/>
</dbReference>
<dbReference type="GO" id="GO:0007586">
    <property type="term" value="P:digestion"/>
    <property type="evidence" value="ECO:0007669"/>
    <property type="project" value="UniProtKB-KW"/>
</dbReference>
<dbReference type="InterPro" id="IPR001254">
    <property type="entry name" value="Trypsin_dom"/>
</dbReference>
<evidence type="ECO:0000256" key="13">
    <source>
        <dbReference type="ARBA" id="ARBA00055534"/>
    </source>
</evidence>
<dbReference type="GO" id="GO:0090729">
    <property type="term" value="F:toxin activity"/>
    <property type="evidence" value="ECO:0007669"/>
    <property type="project" value="UniProtKB-KW"/>
</dbReference>
<dbReference type="GO" id="GO:0004252">
    <property type="term" value="F:serine-type endopeptidase activity"/>
    <property type="evidence" value="ECO:0007669"/>
    <property type="project" value="UniProtKB-EC"/>
</dbReference>
<dbReference type="PROSITE" id="PS51257">
    <property type="entry name" value="PROKAR_LIPOPROTEIN"/>
    <property type="match status" value="1"/>
</dbReference>